<accession>A0A261S2Z4</accession>
<sequence>MDKIGPSFASELIAAGLADAPISWTAEGVNYGDTAGLDGITVSNPGLTQQQRDAIAAVLADHDPTKPAPVVVPAEVTRYQARRVLAERGLLSQVQAYFDALPDTDMSKLAWNEAPSVRRDSEALIAAAHALGLTDEQIDQMFVEASQIK</sequence>
<organism evidence="1 2">
    <name type="scientific">Bordetella genomosp. 10</name>
    <dbReference type="NCBI Taxonomy" id="1416804"/>
    <lineage>
        <taxon>Bacteria</taxon>
        <taxon>Pseudomonadati</taxon>
        <taxon>Pseudomonadota</taxon>
        <taxon>Betaproteobacteria</taxon>
        <taxon>Burkholderiales</taxon>
        <taxon>Alcaligenaceae</taxon>
        <taxon>Bordetella</taxon>
    </lineage>
</organism>
<dbReference type="OrthoDB" id="8448936at2"/>
<evidence type="ECO:0000313" key="2">
    <source>
        <dbReference type="Proteomes" id="UP000216020"/>
    </source>
</evidence>
<dbReference type="RefSeq" id="WP_094856134.1">
    <property type="nucleotide sequence ID" value="NZ_NEVM01000005.1"/>
</dbReference>
<gene>
    <name evidence="1" type="ORF">CAL29_28045</name>
</gene>
<dbReference type="EMBL" id="NEVM01000005">
    <property type="protein sequence ID" value="OZI31728.1"/>
    <property type="molecule type" value="Genomic_DNA"/>
</dbReference>
<dbReference type="Proteomes" id="UP000216020">
    <property type="component" value="Unassembled WGS sequence"/>
</dbReference>
<comment type="caution">
    <text evidence="1">The sequence shown here is derived from an EMBL/GenBank/DDBJ whole genome shotgun (WGS) entry which is preliminary data.</text>
</comment>
<dbReference type="AlphaFoldDB" id="A0A261S2Z4"/>
<name>A0A261S2Z4_9BORD</name>
<protein>
    <submittedName>
        <fullName evidence="1">Uncharacterized protein</fullName>
    </submittedName>
</protein>
<keyword evidence="2" id="KW-1185">Reference proteome</keyword>
<evidence type="ECO:0000313" key="1">
    <source>
        <dbReference type="EMBL" id="OZI31728.1"/>
    </source>
</evidence>
<reference evidence="2" key="1">
    <citation type="submission" date="2017-05" db="EMBL/GenBank/DDBJ databases">
        <title>Complete and WGS of Bordetella genogroups.</title>
        <authorList>
            <person name="Spilker T."/>
            <person name="Lipuma J."/>
        </authorList>
    </citation>
    <scope>NUCLEOTIDE SEQUENCE [LARGE SCALE GENOMIC DNA]</scope>
    <source>
        <strain evidence="2">AU16122</strain>
    </source>
</reference>
<proteinExistence type="predicted"/>